<dbReference type="InterPro" id="IPR050553">
    <property type="entry name" value="Thioredoxin_ResA/DsbE_sf"/>
</dbReference>
<reference evidence="6 7" key="1">
    <citation type="journal article" date="2010" name="BMC Genomics">
        <title>The complete genome of Zunongwangia profunda SM-A87 reveals its adaptation to the deep-sea environment and ecological role in sedimentary organic nitrogen degradation.</title>
        <authorList>
            <person name="Qin Q.L."/>
            <person name="Zhang X.Y."/>
            <person name="Wang X.M."/>
            <person name="Liu G.M."/>
            <person name="Chen X.L."/>
            <person name="Xie B.B."/>
            <person name="Dang H.Y."/>
            <person name="Zhou B.C."/>
            <person name="Yu J."/>
            <person name="Zhang Y.Z."/>
        </authorList>
    </citation>
    <scope>NUCLEOTIDE SEQUENCE [LARGE SCALE GENOMIC DNA]</scope>
    <source>
        <strain evidence="7">DSM 18752 / CCTCC AB 206139 / SM-A87</strain>
    </source>
</reference>
<name>D5BEB9_ZUNPS</name>
<dbReference type="InterPro" id="IPR013766">
    <property type="entry name" value="Thioredoxin_domain"/>
</dbReference>
<dbReference type="KEGG" id="zpr:ZPR_2555"/>
<evidence type="ECO:0000259" key="5">
    <source>
        <dbReference type="PROSITE" id="PS51352"/>
    </source>
</evidence>
<accession>D5BEB9</accession>
<dbReference type="AlphaFoldDB" id="D5BEB9"/>
<dbReference type="InterPro" id="IPR036249">
    <property type="entry name" value="Thioredoxin-like_sf"/>
</dbReference>
<evidence type="ECO:0000313" key="7">
    <source>
        <dbReference type="Proteomes" id="UP000001654"/>
    </source>
</evidence>
<dbReference type="GO" id="GO:0030313">
    <property type="term" value="C:cell envelope"/>
    <property type="evidence" value="ECO:0007669"/>
    <property type="project" value="UniProtKB-SubCell"/>
</dbReference>
<dbReference type="SUPFAM" id="SSF52833">
    <property type="entry name" value="Thioredoxin-like"/>
    <property type="match status" value="1"/>
</dbReference>
<protein>
    <submittedName>
        <fullName evidence="6">Thioredoxin-like protein</fullName>
    </submittedName>
</protein>
<keyword evidence="4" id="KW-0676">Redox-active center</keyword>
<evidence type="ECO:0000256" key="3">
    <source>
        <dbReference type="ARBA" id="ARBA00023157"/>
    </source>
</evidence>
<dbReference type="eggNOG" id="COG0526">
    <property type="taxonomic scope" value="Bacteria"/>
</dbReference>
<dbReference type="EMBL" id="CP001650">
    <property type="protein sequence ID" value="ADF52878.1"/>
    <property type="molecule type" value="Genomic_DNA"/>
</dbReference>
<dbReference type="GO" id="GO:0016209">
    <property type="term" value="F:antioxidant activity"/>
    <property type="evidence" value="ECO:0007669"/>
    <property type="project" value="InterPro"/>
</dbReference>
<organism evidence="6 7">
    <name type="scientific">Zunongwangia profunda (strain DSM 18752 / CCTCC AB 206139 / SM-A87)</name>
    <name type="common">Wangia profunda</name>
    <dbReference type="NCBI Taxonomy" id="655815"/>
    <lineage>
        <taxon>Bacteria</taxon>
        <taxon>Pseudomonadati</taxon>
        <taxon>Bacteroidota</taxon>
        <taxon>Flavobacteriia</taxon>
        <taxon>Flavobacteriales</taxon>
        <taxon>Flavobacteriaceae</taxon>
        <taxon>Zunongwangia</taxon>
    </lineage>
</organism>
<comment type="subcellular location">
    <subcellularLocation>
        <location evidence="1">Cell envelope</location>
    </subcellularLocation>
</comment>
<keyword evidence="2" id="KW-0201">Cytochrome c-type biogenesis</keyword>
<evidence type="ECO:0000256" key="4">
    <source>
        <dbReference type="ARBA" id="ARBA00023284"/>
    </source>
</evidence>
<dbReference type="PANTHER" id="PTHR42852">
    <property type="entry name" value="THIOL:DISULFIDE INTERCHANGE PROTEIN DSBE"/>
    <property type="match status" value="1"/>
</dbReference>
<dbReference type="CDD" id="cd02966">
    <property type="entry name" value="TlpA_like_family"/>
    <property type="match status" value="1"/>
</dbReference>
<proteinExistence type="predicted"/>
<dbReference type="PROSITE" id="PS51257">
    <property type="entry name" value="PROKAR_LIPOPROTEIN"/>
    <property type="match status" value="1"/>
</dbReference>
<dbReference type="PANTHER" id="PTHR42852:SF6">
    <property type="entry name" value="THIOL:DISULFIDE INTERCHANGE PROTEIN DSBE"/>
    <property type="match status" value="1"/>
</dbReference>
<evidence type="ECO:0000256" key="2">
    <source>
        <dbReference type="ARBA" id="ARBA00022748"/>
    </source>
</evidence>
<dbReference type="Gene3D" id="3.40.30.10">
    <property type="entry name" value="Glutaredoxin"/>
    <property type="match status" value="1"/>
</dbReference>
<keyword evidence="7" id="KW-1185">Reference proteome</keyword>
<dbReference type="InterPro" id="IPR000866">
    <property type="entry name" value="AhpC/TSA"/>
</dbReference>
<dbReference type="Proteomes" id="UP000001654">
    <property type="component" value="Chromosome"/>
</dbReference>
<dbReference type="Pfam" id="PF00578">
    <property type="entry name" value="AhpC-TSA"/>
    <property type="match status" value="1"/>
</dbReference>
<dbReference type="HOGENOM" id="CLU_042529_1_1_10"/>
<gene>
    <name evidence="6" type="ordered locus">ZPR_2555</name>
</gene>
<sequence>MEKIMKKLLYILIILLLGCVPEKENFQEMTIQGKITGKIPERIEYTIPINGISYVGFENAVQPDSLGNFTISLVIDKASFIELSDGHKAYGTIIAEPEMNYDVSIAVEEKKNKFTIKGPNQKGQDLYNQNPNRSLLTGHFEVEATKYSKDSIPKRIKQNLEESREHTLKTYNDLLSDNLISKEFYELVSIDQHYFYAGAQTSIALLNYLLSERKMNFLTEEEYTDLWEEAFQSNPVSNPALMRSPWFFYYVKSYLWYKDLVEDNIKPEALLKIKKQELPHTYHIELAKTYLAGKQLEYYYAAYLYMEAISQNYEKELVRLFELFKEAYPSSEYTQFIASEIIPIIAFHRKQDEELNEHTYILENPKDINSLKDAVHKLNAQRVYVDIWATWCAPCKKEFEYNSRLYQLLENEDTAMLYISVDKDDRAEKWMEMIKYYQLEGYHIRANEKLYEDIKRLRGEDRFGIPWHFLMDGEGNIIQKYMSGPSEINTLKKQLQGN</sequence>
<dbReference type="PROSITE" id="PS51352">
    <property type="entry name" value="THIOREDOXIN_2"/>
    <property type="match status" value="1"/>
</dbReference>
<keyword evidence="3" id="KW-1015">Disulfide bond</keyword>
<feature type="domain" description="Thioredoxin" evidence="5">
    <location>
        <begin position="336"/>
        <end position="498"/>
    </location>
</feature>
<dbReference type="GO" id="GO:0016491">
    <property type="term" value="F:oxidoreductase activity"/>
    <property type="evidence" value="ECO:0007669"/>
    <property type="project" value="InterPro"/>
</dbReference>
<dbReference type="GO" id="GO:0017004">
    <property type="term" value="P:cytochrome complex assembly"/>
    <property type="evidence" value="ECO:0007669"/>
    <property type="project" value="UniProtKB-KW"/>
</dbReference>
<evidence type="ECO:0000313" key="6">
    <source>
        <dbReference type="EMBL" id="ADF52878.1"/>
    </source>
</evidence>
<evidence type="ECO:0000256" key="1">
    <source>
        <dbReference type="ARBA" id="ARBA00004196"/>
    </source>
</evidence>
<dbReference type="STRING" id="655815.ZPR_2555"/>